<evidence type="ECO:0000256" key="3">
    <source>
        <dbReference type="ARBA" id="ARBA00023315"/>
    </source>
</evidence>
<accession>A0A7I8VMC9</accession>
<keyword evidence="3" id="KW-0012">Acyltransferase</keyword>
<dbReference type="OrthoDB" id="186786at2759"/>
<dbReference type="GO" id="GO:0005783">
    <property type="term" value="C:endoplasmic reticulum"/>
    <property type="evidence" value="ECO:0007669"/>
    <property type="project" value="TreeGrafter"/>
</dbReference>
<feature type="chain" id="PRO_5029795815" evidence="4">
    <location>
        <begin position="25"/>
        <end position="248"/>
    </location>
</feature>
<evidence type="ECO:0000256" key="4">
    <source>
        <dbReference type="SAM" id="SignalP"/>
    </source>
</evidence>
<dbReference type="AlphaFoldDB" id="A0A7I8VMC9"/>
<dbReference type="Pfam" id="PF01553">
    <property type="entry name" value="Acyltransferase"/>
    <property type="match status" value="1"/>
</dbReference>
<keyword evidence="7" id="KW-1185">Reference proteome</keyword>
<sequence>MIGYWEYFCVALLEVFLGLKIVLSGDKINNNERNLIIMNHRTRLDWMFFWCVLFRDSNIATEKIVLKQPLKYVPGAGWAMQAASYIFLKRKWEDDKSYITDILNYLSQINHKSQILIFPEGTDFCPNSSKRSDAFAAKNNLETYKYVLHPRTTGFVYFLQTMRKNKHLDALYDITVAYPDELCSNELSFAFGKRPKTVHFHIDRHLVENLRETDEELTKWCQEKWREKEANLSAFYNETKNFNDERVG</sequence>
<name>A0A7I8VMC9_9ANNE</name>
<dbReference type="PANTHER" id="PTHR10983">
    <property type="entry name" value="1-ACYLGLYCEROL-3-PHOSPHATE ACYLTRANSFERASE-RELATED"/>
    <property type="match status" value="1"/>
</dbReference>
<dbReference type="SMART" id="SM00563">
    <property type="entry name" value="PlsC"/>
    <property type="match status" value="1"/>
</dbReference>
<dbReference type="InterPro" id="IPR002123">
    <property type="entry name" value="Plipid/glycerol_acylTrfase"/>
</dbReference>
<dbReference type="GO" id="GO:0016746">
    <property type="term" value="F:acyltransferase activity"/>
    <property type="evidence" value="ECO:0007669"/>
    <property type="project" value="UniProtKB-KW"/>
</dbReference>
<comment type="caution">
    <text evidence="6">The sequence shown here is derived from an EMBL/GenBank/DDBJ whole genome shotgun (WGS) entry which is preliminary data.</text>
</comment>
<dbReference type="EMBL" id="CAJFCJ010000007">
    <property type="protein sequence ID" value="CAD5116894.1"/>
    <property type="molecule type" value="Genomic_DNA"/>
</dbReference>
<dbReference type="SUPFAM" id="SSF69593">
    <property type="entry name" value="Glycerol-3-phosphate (1)-acyltransferase"/>
    <property type="match status" value="1"/>
</dbReference>
<gene>
    <name evidence="6" type="ORF">DGYR_LOCUS5476</name>
</gene>
<dbReference type="PANTHER" id="PTHR10983:SF16">
    <property type="entry name" value="LYSOCARDIOLIPIN ACYLTRANSFERASE 1"/>
    <property type="match status" value="1"/>
</dbReference>
<evidence type="ECO:0000313" key="7">
    <source>
        <dbReference type="Proteomes" id="UP000549394"/>
    </source>
</evidence>
<reference evidence="6 7" key="1">
    <citation type="submission" date="2020-08" db="EMBL/GenBank/DDBJ databases">
        <authorList>
            <person name="Hejnol A."/>
        </authorList>
    </citation>
    <scope>NUCLEOTIDE SEQUENCE [LARGE SCALE GENOMIC DNA]</scope>
</reference>
<organism evidence="6 7">
    <name type="scientific">Dimorphilus gyrociliatus</name>
    <dbReference type="NCBI Taxonomy" id="2664684"/>
    <lineage>
        <taxon>Eukaryota</taxon>
        <taxon>Metazoa</taxon>
        <taxon>Spiralia</taxon>
        <taxon>Lophotrochozoa</taxon>
        <taxon>Annelida</taxon>
        <taxon>Polychaeta</taxon>
        <taxon>Polychaeta incertae sedis</taxon>
        <taxon>Dinophilidae</taxon>
        <taxon>Dimorphilus</taxon>
    </lineage>
</organism>
<keyword evidence="4" id="KW-0732">Signal</keyword>
<evidence type="ECO:0000259" key="5">
    <source>
        <dbReference type="SMART" id="SM00563"/>
    </source>
</evidence>
<dbReference type="GO" id="GO:0036149">
    <property type="term" value="P:phosphatidylinositol acyl-chain remodeling"/>
    <property type="evidence" value="ECO:0007669"/>
    <property type="project" value="TreeGrafter"/>
</dbReference>
<evidence type="ECO:0000256" key="1">
    <source>
        <dbReference type="ARBA" id="ARBA00008655"/>
    </source>
</evidence>
<comment type="similarity">
    <text evidence="1">Belongs to the 1-acyl-sn-glycerol-3-phosphate acyltransferase family.</text>
</comment>
<dbReference type="InterPro" id="IPR032098">
    <property type="entry name" value="Acyltransf_C"/>
</dbReference>
<dbReference type="Pfam" id="PF16076">
    <property type="entry name" value="Acyltransf_C"/>
    <property type="match status" value="1"/>
</dbReference>
<evidence type="ECO:0000313" key="6">
    <source>
        <dbReference type="EMBL" id="CAD5116894.1"/>
    </source>
</evidence>
<dbReference type="Proteomes" id="UP000549394">
    <property type="component" value="Unassembled WGS sequence"/>
</dbReference>
<proteinExistence type="inferred from homology"/>
<dbReference type="CDD" id="cd07990">
    <property type="entry name" value="LPLAT_LCLAT1-like"/>
    <property type="match status" value="1"/>
</dbReference>
<feature type="signal peptide" evidence="4">
    <location>
        <begin position="1"/>
        <end position="24"/>
    </location>
</feature>
<evidence type="ECO:0000256" key="2">
    <source>
        <dbReference type="ARBA" id="ARBA00022679"/>
    </source>
</evidence>
<keyword evidence="2" id="KW-0808">Transferase</keyword>
<protein>
    <submittedName>
        <fullName evidence="6">DgyrCDS5738</fullName>
    </submittedName>
</protein>
<feature type="domain" description="Phospholipid/glycerol acyltransferase" evidence="5">
    <location>
        <begin position="34"/>
        <end position="156"/>
    </location>
</feature>